<sequence length="79" mass="9065">MWICREQEDGAKVPSMEVFKDIVEELENGRENSNGAEQEFIDLRWSVPCGPNTVITLPGAPWLKPWYWWSIGGHGLFCL</sequence>
<dbReference type="STRING" id="981085.W9RMJ0"/>
<keyword evidence="2" id="KW-1185">Reference proteome</keyword>
<reference evidence="2" key="1">
    <citation type="submission" date="2013-01" db="EMBL/GenBank/DDBJ databases">
        <title>Draft Genome Sequence of a Mulberry Tree, Morus notabilis C.K. Schneid.</title>
        <authorList>
            <person name="He N."/>
            <person name="Zhao S."/>
        </authorList>
    </citation>
    <scope>NUCLEOTIDE SEQUENCE</scope>
</reference>
<accession>W9RMJ0</accession>
<organism evidence="1 2">
    <name type="scientific">Morus notabilis</name>
    <dbReference type="NCBI Taxonomy" id="981085"/>
    <lineage>
        <taxon>Eukaryota</taxon>
        <taxon>Viridiplantae</taxon>
        <taxon>Streptophyta</taxon>
        <taxon>Embryophyta</taxon>
        <taxon>Tracheophyta</taxon>
        <taxon>Spermatophyta</taxon>
        <taxon>Magnoliopsida</taxon>
        <taxon>eudicotyledons</taxon>
        <taxon>Gunneridae</taxon>
        <taxon>Pentapetalae</taxon>
        <taxon>rosids</taxon>
        <taxon>fabids</taxon>
        <taxon>Rosales</taxon>
        <taxon>Moraceae</taxon>
        <taxon>Moreae</taxon>
        <taxon>Morus</taxon>
    </lineage>
</organism>
<proteinExistence type="predicted"/>
<gene>
    <name evidence="1" type="ORF">L484_015336</name>
</gene>
<dbReference type="EMBL" id="KE344854">
    <property type="protein sequence ID" value="EXB81862.1"/>
    <property type="molecule type" value="Genomic_DNA"/>
</dbReference>
<dbReference type="AlphaFoldDB" id="W9RMJ0"/>
<evidence type="ECO:0000313" key="1">
    <source>
        <dbReference type="EMBL" id="EXB81862.1"/>
    </source>
</evidence>
<name>W9RMJ0_9ROSA</name>
<protein>
    <submittedName>
        <fullName evidence="1">Uncharacterized protein</fullName>
    </submittedName>
</protein>
<evidence type="ECO:0000313" key="2">
    <source>
        <dbReference type="Proteomes" id="UP000030645"/>
    </source>
</evidence>
<dbReference type="Proteomes" id="UP000030645">
    <property type="component" value="Unassembled WGS sequence"/>
</dbReference>